<evidence type="ECO:0000313" key="1">
    <source>
        <dbReference type="EMBL" id="VAW99941.1"/>
    </source>
</evidence>
<gene>
    <name evidence="1" type="ORF">MNBD_GAMMA21-2421</name>
</gene>
<name>A0A3B1A794_9ZZZZ</name>
<protein>
    <submittedName>
        <fullName evidence="1">Uncharacterized protein</fullName>
    </submittedName>
</protein>
<dbReference type="EMBL" id="UOFR01000070">
    <property type="protein sequence ID" value="VAW99941.1"/>
    <property type="molecule type" value="Genomic_DNA"/>
</dbReference>
<accession>A0A3B1A794</accession>
<dbReference type="AlphaFoldDB" id="A0A3B1A794"/>
<sequence length="82" mass="9332">MSDENDKDAALNDVKAHLLGAYEGLKQYYDENVGEAVEKFSHTIDDKVSDSMDDMCDTMILFSSNLKKKIKERRKAVNNKES</sequence>
<proteinExistence type="predicted"/>
<reference evidence="1" key="1">
    <citation type="submission" date="2018-06" db="EMBL/GenBank/DDBJ databases">
        <authorList>
            <person name="Zhirakovskaya E."/>
        </authorList>
    </citation>
    <scope>NUCLEOTIDE SEQUENCE</scope>
</reference>
<organism evidence="1">
    <name type="scientific">hydrothermal vent metagenome</name>
    <dbReference type="NCBI Taxonomy" id="652676"/>
    <lineage>
        <taxon>unclassified sequences</taxon>
        <taxon>metagenomes</taxon>
        <taxon>ecological metagenomes</taxon>
    </lineage>
</organism>